<feature type="signal peptide" evidence="2">
    <location>
        <begin position="1"/>
        <end position="22"/>
    </location>
</feature>
<evidence type="ECO:0008006" key="5">
    <source>
        <dbReference type="Google" id="ProtNLM"/>
    </source>
</evidence>
<dbReference type="AlphaFoldDB" id="A0A1T4QGL9"/>
<gene>
    <name evidence="3" type="ORF">SAMN02745202_01817</name>
</gene>
<dbReference type="RefSeq" id="WP_025070565.1">
    <property type="nucleotide sequence ID" value="NZ_FUXK01000022.1"/>
</dbReference>
<evidence type="ECO:0000313" key="3">
    <source>
        <dbReference type="EMBL" id="SKA02943.1"/>
    </source>
</evidence>
<feature type="compositionally biased region" description="Polar residues" evidence="1">
    <location>
        <begin position="30"/>
        <end position="40"/>
    </location>
</feature>
<evidence type="ECO:0000256" key="1">
    <source>
        <dbReference type="SAM" id="MobiDB-lite"/>
    </source>
</evidence>
<evidence type="ECO:0000256" key="2">
    <source>
        <dbReference type="SAM" id="SignalP"/>
    </source>
</evidence>
<protein>
    <recommendedName>
        <fullName evidence="5">DUF5689 domain-containing protein</fullName>
    </recommendedName>
</protein>
<dbReference type="Proteomes" id="UP000190065">
    <property type="component" value="Unassembled WGS sequence"/>
</dbReference>
<reference evidence="3 4" key="1">
    <citation type="submission" date="2017-02" db="EMBL/GenBank/DDBJ databases">
        <authorList>
            <person name="Peterson S.W."/>
        </authorList>
    </citation>
    <scope>NUCLEOTIDE SEQUENCE [LARGE SCALE GENOMIC DNA]</scope>
    <source>
        <strain evidence="3 4">ATCC 43324</strain>
    </source>
</reference>
<dbReference type="EMBL" id="FUXK01000022">
    <property type="protein sequence ID" value="SKA02943.1"/>
    <property type="molecule type" value="Genomic_DNA"/>
</dbReference>
<sequence length="452" mass="47809">MKKIINALFLLAIGVMTFSSCSDVPAPYDTPNQNDNNPTKPVTAEPAGSGTKIDPYNVAAAIKLLKEQPADQETAPMYVKGVIAEIKKVDTGIYGNADYYIIDKDYPNHKLKIFQSKFLANAKFTAANQIKVGDVVVIYGPFVNYQGNTPETVGKSATYIYDLNEQGGGTVTPPTPSTPANTEATAYTVTQAINLITNNQAPKAEVYVKGIISKAPTYNATYKSLTYYISDDGTTTNELQIFSGKSFNGADFTAANELQVGQTVVVLGVIKAYTNNTTHVTINEMDKNNKLISVNGGTQLIPGTTPPPTPPTPSTGTEVTAASFGIANSKEFGTQTMSDGTTITTAKGSNNSAPKFYSAGGGTIRMYPGNTISFNAGSKQIASITLFCDEYKGDKYTASGNLGTTSGTVALNGLKYTIIGINAATVTFTNNATGSGAPSQLRIKKFVITYAN</sequence>
<accession>A0A1T4QGL9</accession>
<feature type="chain" id="PRO_5010532502" description="DUF5689 domain-containing protein" evidence="2">
    <location>
        <begin position="23"/>
        <end position="452"/>
    </location>
</feature>
<dbReference type="PROSITE" id="PS51257">
    <property type="entry name" value="PROKAR_LIPOPROTEIN"/>
    <property type="match status" value="1"/>
</dbReference>
<proteinExistence type="predicted"/>
<evidence type="ECO:0000313" key="4">
    <source>
        <dbReference type="Proteomes" id="UP000190065"/>
    </source>
</evidence>
<feature type="region of interest" description="Disordered" evidence="1">
    <location>
        <begin position="27"/>
        <end position="51"/>
    </location>
</feature>
<keyword evidence="2" id="KW-0732">Signal</keyword>
<name>A0A1T4QGL9_9BACT</name>
<dbReference type="STRING" id="28136.SAMN02745202_01817"/>
<organism evidence="3 4">
    <name type="scientific">Segatella oulorum</name>
    <dbReference type="NCBI Taxonomy" id="28136"/>
    <lineage>
        <taxon>Bacteria</taxon>
        <taxon>Pseudomonadati</taxon>
        <taxon>Bacteroidota</taxon>
        <taxon>Bacteroidia</taxon>
        <taxon>Bacteroidales</taxon>
        <taxon>Prevotellaceae</taxon>
        <taxon>Segatella</taxon>
    </lineage>
</organism>